<dbReference type="RefSeq" id="WP_176886101.1">
    <property type="nucleotide sequence ID" value="NZ_JAMXAX010000035.1"/>
</dbReference>
<dbReference type="Proteomes" id="UP001595693">
    <property type="component" value="Unassembled WGS sequence"/>
</dbReference>
<accession>A0ABV8DJN6</accession>
<keyword evidence="3" id="KW-1185">Reference proteome</keyword>
<gene>
    <name evidence="2" type="ORF">ACFOW3_29505</name>
</gene>
<name>A0ABV8DJN6_9BURK</name>
<comment type="caution">
    <text evidence="2">The sequence shown here is derived from an EMBL/GenBank/DDBJ whole genome shotgun (WGS) entry which is preliminary data.</text>
</comment>
<proteinExistence type="predicted"/>
<dbReference type="EMBL" id="JBHSAJ010000186">
    <property type="protein sequence ID" value="MFC3938763.1"/>
    <property type="molecule type" value="Genomic_DNA"/>
</dbReference>
<sequence>MYSSMPSGSGRVSCGLGVFEDPRVDARDAGEDEDVGAATAATGAR</sequence>
<reference evidence="3" key="1">
    <citation type="journal article" date="2019" name="Int. J. Syst. Evol. Microbiol.">
        <title>The Global Catalogue of Microorganisms (GCM) 10K type strain sequencing project: providing services to taxonomists for standard genome sequencing and annotation.</title>
        <authorList>
            <consortium name="The Broad Institute Genomics Platform"/>
            <consortium name="The Broad Institute Genome Sequencing Center for Infectious Disease"/>
            <person name="Wu L."/>
            <person name="Ma J."/>
        </authorList>
    </citation>
    <scope>NUCLEOTIDE SEQUENCE [LARGE SCALE GENOMIC DNA]</scope>
    <source>
        <strain evidence="3">CCUG 2113</strain>
    </source>
</reference>
<protein>
    <submittedName>
        <fullName evidence="2">Uncharacterized protein</fullName>
    </submittedName>
</protein>
<organism evidence="2 3">
    <name type="scientific">Acidovorax facilis</name>
    <dbReference type="NCBI Taxonomy" id="12917"/>
    <lineage>
        <taxon>Bacteria</taxon>
        <taxon>Pseudomonadati</taxon>
        <taxon>Pseudomonadota</taxon>
        <taxon>Betaproteobacteria</taxon>
        <taxon>Burkholderiales</taxon>
        <taxon>Comamonadaceae</taxon>
        <taxon>Acidovorax</taxon>
    </lineage>
</organism>
<evidence type="ECO:0000313" key="3">
    <source>
        <dbReference type="Proteomes" id="UP001595693"/>
    </source>
</evidence>
<feature type="region of interest" description="Disordered" evidence="1">
    <location>
        <begin position="23"/>
        <end position="45"/>
    </location>
</feature>
<evidence type="ECO:0000256" key="1">
    <source>
        <dbReference type="SAM" id="MobiDB-lite"/>
    </source>
</evidence>
<evidence type="ECO:0000313" key="2">
    <source>
        <dbReference type="EMBL" id="MFC3938763.1"/>
    </source>
</evidence>